<dbReference type="SUPFAM" id="SSF52540">
    <property type="entry name" value="P-loop containing nucleoside triphosphate hydrolases"/>
    <property type="match status" value="1"/>
</dbReference>
<evidence type="ECO:0000313" key="5">
    <source>
        <dbReference type="EMBL" id="KTS13451.1"/>
    </source>
</evidence>
<dbReference type="GO" id="GO:0005524">
    <property type="term" value="F:ATP binding"/>
    <property type="evidence" value="ECO:0007669"/>
    <property type="project" value="UniProtKB-KW"/>
</dbReference>
<proteinExistence type="predicted"/>
<dbReference type="InterPro" id="IPR017911">
    <property type="entry name" value="MacB-like_ATP-bd"/>
</dbReference>
<dbReference type="GO" id="GO:0022857">
    <property type="term" value="F:transmembrane transporter activity"/>
    <property type="evidence" value="ECO:0007669"/>
    <property type="project" value="TreeGrafter"/>
</dbReference>
<dbReference type="PROSITE" id="PS00211">
    <property type="entry name" value="ABC_TRANSPORTER_1"/>
    <property type="match status" value="1"/>
</dbReference>
<dbReference type="CDD" id="cd03255">
    <property type="entry name" value="ABC_MJ0796_LolCDE_FtsE"/>
    <property type="match status" value="1"/>
</dbReference>
<dbReference type="Pfam" id="PF00005">
    <property type="entry name" value="ABC_tran"/>
    <property type="match status" value="1"/>
</dbReference>
<evidence type="ECO:0000256" key="3">
    <source>
        <dbReference type="ARBA" id="ARBA00022840"/>
    </source>
</evidence>
<reference evidence="5 6" key="1">
    <citation type="journal article" date="2016" name="Front. Microbiol.">
        <title>Genomic Resource of Rice Seed Associated Bacteria.</title>
        <authorList>
            <person name="Midha S."/>
            <person name="Bansal K."/>
            <person name="Sharma S."/>
            <person name="Kumar N."/>
            <person name="Patil P.P."/>
            <person name="Chaudhry V."/>
            <person name="Patil P.B."/>
        </authorList>
    </citation>
    <scope>NUCLEOTIDE SEQUENCE [LARGE SCALE GENOMIC DNA]</scope>
    <source>
        <strain evidence="5 6">RSA3</strain>
    </source>
</reference>
<keyword evidence="1" id="KW-0813">Transport</keyword>
<dbReference type="PANTHER" id="PTHR24220:SF86">
    <property type="entry name" value="ABC TRANSPORTER ABCH.1"/>
    <property type="match status" value="1"/>
</dbReference>
<evidence type="ECO:0000259" key="4">
    <source>
        <dbReference type="PROSITE" id="PS50893"/>
    </source>
</evidence>
<dbReference type="GO" id="GO:0005886">
    <property type="term" value="C:plasma membrane"/>
    <property type="evidence" value="ECO:0007669"/>
    <property type="project" value="TreeGrafter"/>
</dbReference>
<organism evidence="5 6">
    <name type="scientific">Microbacterium testaceum</name>
    <name type="common">Aureobacterium testaceum</name>
    <name type="synonym">Brevibacterium testaceum</name>
    <dbReference type="NCBI Taxonomy" id="2033"/>
    <lineage>
        <taxon>Bacteria</taxon>
        <taxon>Bacillati</taxon>
        <taxon>Actinomycetota</taxon>
        <taxon>Actinomycetes</taxon>
        <taxon>Micrococcales</taxon>
        <taxon>Microbacteriaceae</taxon>
        <taxon>Microbacterium</taxon>
    </lineage>
</organism>
<evidence type="ECO:0000256" key="1">
    <source>
        <dbReference type="ARBA" id="ARBA00022448"/>
    </source>
</evidence>
<protein>
    <submittedName>
        <fullName evidence="5">ABC transporter ATP-binding protein</fullName>
    </submittedName>
</protein>
<comment type="caution">
    <text evidence="5">The sequence shown here is derived from an EMBL/GenBank/DDBJ whole genome shotgun (WGS) entry which is preliminary data.</text>
</comment>
<dbReference type="RefSeq" id="WP_058613438.1">
    <property type="nucleotide sequence ID" value="NZ_LDRV01000025.1"/>
</dbReference>
<dbReference type="PROSITE" id="PS50893">
    <property type="entry name" value="ABC_TRANSPORTER_2"/>
    <property type="match status" value="1"/>
</dbReference>
<dbReference type="SMART" id="SM00382">
    <property type="entry name" value="AAA"/>
    <property type="match status" value="1"/>
</dbReference>
<accession>A0A147FAA3</accession>
<dbReference type="AlphaFoldDB" id="A0A147FAA3"/>
<dbReference type="InterPro" id="IPR003439">
    <property type="entry name" value="ABC_transporter-like_ATP-bd"/>
</dbReference>
<evidence type="ECO:0000256" key="2">
    <source>
        <dbReference type="ARBA" id="ARBA00022741"/>
    </source>
</evidence>
<dbReference type="PANTHER" id="PTHR24220">
    <property type="entry name" value="IMPORT ATP-BINDING PROTEIN"/>
    <property type="match status" value="1"/>
</dbReference>
<feature type="non-terminal residue" evidence="5">
    <location>
        <position position="214"/>
    </location>
</feature>
<dbReference type="GO" id="GO:0016887">
    <property type="term" value="F:ATP hydrolysis activity"/>
    <property type="evidence" value="ECO:0007669"/>
    <property type="project" value="InterPro"/>
</dbReference>
<keyword evidence="2" id="KW-0547">Nucleotide-binding</keyword>
<dbReference type="Proteomes" id="UP000072189">
    <property type="component" value="Unassembled WGS sequence"/>
</dbReference>
<dbReference type="InterPro" id="IPR017871">
    <property type="entry name" value="ABC_transporter-like_CS"/>
</dbReference>
<evidence type="ECO:0000313" key="6">
    <source>
        <dbReference type="Proteomes" id="UP000072189"/>
    </source>
</evidence>
<dbReference type="EMBL" id="LDRV01000025">
    <property type="protein sequence ID" value="KTS13451.1"/>
    <property type="molecule type" value="Genomic_DNA"/>
</dbReference>
<name>A0A147FAA3_MICTE</name>
<gene>
    <name evidence="5" type="ORF">RSA3_04320</name>
</gene>
<keyword evidence="3 5" id="KW-0067">ATP-binding</keyword>
<sequence length="214" mass="23321">MSLLRLEDVTRTVIPPDQPALTILSGVNLTIEPGDHVSIVGRSGSGKSTLLNLLGLLDLPTSGVISFDDRPVKSYSSARRDRLRGASIGFVFQQFNLLAGRTALENVTMPLLYSSGRTFWQRKRIAAEMLELVGLGHRLNSMPDRLSGGEQQRVAIARSLVRGPRLILADEPTGALDLDTGQSVMELIDDVAERTGAAQVVITHDPMIARRARR</sequence>
<dbReference type="InterPro" id="IPR003593">
    <property type="entry name" value="AAA+_ATPase"/>
</dbReference>
<dbReference type="InterPro" id="IPR027417">
    <property type="entry name" value="P-loop_NTPase"/>
</dbReference>
<feature type="domain" description="ABC transporter" evidence="4">
    <location>
        <begin position="4"/>
        <end position="212"/>
    </location>
</feature>
<dbReference type="InterPro" id="IPR015854">
    <property type="entry name" value="ABC_transpr_LolD-like"/>
</dbReference>
<dbReference type="Gene3D" id="3.40.50.300">
    <property type="entry name" value="P-loop containing nucleotide triphosphate hydrolases"/>
    <property type="match status" value="1"/>
</dbReference>